<evidence type="ECO:0000313" key="3">
    <source>
        <dbReference type="Proteomes" id="UP000042997"/>
    </source>
</evidence>
<feature type="compositionally biased region" description="Gly residues" evidence="1">
    <location>
        <begin position="92"/>
        <end position="102"/>
    </location>
</feature>
<gene>
    <name evidence="2" type="ORF">RHRU231_770050</name>
</gene>
<evidence type="ECO:0000256" key="1">
    <source>
        <dbReference type="SAM" id="MobiDB-lite"/>
    </source>
</evidence>
<dbReference type="AlphaFoldDB" id="A0A098BQD6"/>
<feature type="region of interest" description="Disordered" evidence="1">
    <location>
        <begin position="61"/>
        <end position="104"/>
    </location>
</feature>
<reference evidence="2 3" key="1">
    <citation type="journal article" date="2014" name="Genome Announc.">
        <title>Draft Genome Sequence of Propane- and Butane-Oxidizing Actinobacterium Rhodococcus ruber IEGM 231.</title>
        <authorList>
            <person name="Ivshina I.B."/>
            <person name="Kuyukina M.S."/>
            <person name="Krivoruchko A.V."/>
            <person name="Barbe V."/>
            <person name="Fischer C."/>
        </authorList>
    </citation>
    <scope>NUCLEOTIDE SEQUENCE [LARGE SCALE GENOMIC DNA]</scope>
</reference>
<protein>
    <submittedName>
        <fullName evidence="2">Uncharacterized protein</fullName>
    </submittedName>
</protein>
<dbReference type="Proteomes" id="UP000042997">
    <property type="component" value="Unassembled WGS sequence"/>
</dbReference>
<proteinExistence type="predicted"/>
<name>A0A098BQD6_9NOCA</name>
<sequence>MPSCRSESGTSVLPFVGAAWRAVSERVRRGVECRAARCEAPHFLDSCLDYSSARGVAQCRRTGPRGGRDAPAGTRDGRQFFLRRRRGTDSGSRGGRASGGQGARDHVLVDAVEVELVAEEAAAHDHGEPVHRGEQAHRGLERVLLRHPARGEHRAEGRIRVEGRREQGAAVARRHRQRLVAVRMLGGPRPVRIDESAQAFGPAAAHCHLAEPGAELGHRPHLDLTADVVESADVVVERGGDDAETAGEGAHRQLLPAGLVHHRRGRVDHLLAAEIPTAYRPVLSGPHAAILRIFHFKRMCVACKRRSFVDMCEVVP</sequence>
<organism evidence="2 3">
    <name type="scientific">Rhodococcus ruber</name>
    <dbReference type="NCBI Taxonomy" id="1830"/>
    <lineage>
        <taxon>Bacteria</taxon>
        <taxon>Bacillati</taxon>
        <taxon>Actinomycetota</taxon>
        <taxon>Actinomycetes</taxon>
        <taxon>Mycobacteriales</taxon>
        <taxon>Nocardiaceae</taxon>
        <taxon>Rhodococcus</taxon>
    </lineage>
</organism>
<accession>A0A098BQD6</accession>
<evidence type="ECO:0000313" key="2">
    <source>
        <dbReference type="EMBL" id="CDZ90929.1"/>
    </source>
</evidence>
<dbReference type="EMBL" id="CCSD01000091">
    <property type="protein sequence ID" value="CDZ90929.1"/>
    <property type="molecule type" value="Genomic_DNA"/>
</dbReference>